<name>A0ABU1ZKK5_9BURK</name>
<dbReference type="Pfam" id="PF16169">
    <property type="entry name" value="DUF4872"/>
    <property type="match status" value="1"/>
</dbReference>
<gene>
    <name evidence="3" type="ORF">J2X15_001359</name>
</gene>
<keyword evidence="4" id="KW-1185">Reference proteome</keyword>
<evidence type="ECO:0000313" key="4">
    <source>
        <dbReference type="Proteomes" id="UP001268089"/>
    </source>
</evidence>
<evidence type="ECO:0000259" key="1">
    <source>
        <dbReference type="Pfam" id="PF14399"/>
    </source>
</evidence>
<dbReference type="RefSeq" id="WP_310340668.1">
    <property type="nucleotide sequence ID" value="NZ_JAVDXO010000002.1"/>
</dbReference>
<dbReference type="EMBL" id="JAVDXO010000002">
    <property type="protein sequence ID" value="MDR7306081.1"/>
    <property type="molecule type" value="Genomic_DNA"/>
</dbReference>
<dbReference type="Pfam" id="PF14399">
    <property type="entry name" value="BtrH_N"/>
    <property type="match status" value="1"/>
</dbReference>
<accession>A0ABU1ZKK5</accession>
<protein>
    <recommendedName>
        <fullName evidence="5">Peptidase</fullName>
    </recommendedName>
</protein>
<reference evidence="3 4" key="1">
    <citation type="submission" date="2023-07" db="EMBL/GenBank/DDBJ databases">
        <title>Sorghum-associated microbial communities from plants grown in Nebraska, USA.</title>
        <authorList>
            <person name="Schachtman D."/>
        </authorList>
    </citation>
    <scope>NUCLEOTIDE SEQUENCE [LARGE SCALE GENOMIC DNA]</scope>
    <source>
        <strain evidence="3 4">BE308</strain>
    </source>
</reference>
<dbReference type="Proteomes" id="UP001268089">
    <property type="component" value="Unassembled WGS sequence"/>
</dbReference>
<feature type="domain" description="DUF4872" evidence="2">
    <location>
        <begin position="158"/>
        <end position="325"/>
    </location>
</feature>
<comment type="caution">
    <text evidence="3">The sequence shown here is derived from an EMBL/GenBank/DDBJ whole genome shotgun (WGS) entry which is preliminary data.</text>
</comment>
<evidence type="ECO:0000313" key="3">
    <source>
        <dbReference type="EMBL" id="MDR7306081.1"/>
    </source>
</evidence>
<evidence type="ECO:0000259" key="2">
    <source>
        <dbReference type="Pfam" id="PF16169"/>
    </source>
</evidence>
<evidence type="ECO:0008006" key="5">
    <source>
        <dbReference type="Google" id="ProtNLM"/>
    </source>
</evidence>
<feature type="domain" description="Butirosin biosynthesis protein H N-terminal" evidence="1">
    <location>
        <begin position="15"/>
        <end position="146"/>
    </location>
</feature>
<dbReference type="InterPro" id="IPR032369">
    <property type="entry name" value="DUF4872"/>
</dbReference>
<proteinExistence type="predicted"/>
<organism evidence="3 4">
    <name type="scientific">Rhodoferax saidenbachensis</name>
    <dbReference type="NCBI Taxonomy" id="1484693"/>
    <lineage>
        <taxon>Bacteria</taxon>
        <taxon>Pseudomonadati</taxon>
        <taxon>Pseudomonadota</taxon>
        <taxon>Betaproteobacteria</taxon>
        <taxon>Burkholderiales</taxon>
        <taxon>Comamonadaceae</taxon>
        <taxon>Rhodoferax</taxon>
    </lineage>
</organism>
<dbReference type="InterPro" id="IPR026935">
    <property type="entry name" value="BtrH_N"/>
</dbReference>
<sequence>MNAPATHFQHRHAAHCESGVASNLLNHYGANLSEAMAFGLSSALSFAYLPFVKLTGFPLIAYRMPPKFIIKGLRKPFDVRMHFETFSRAEQGQRRLDELLMQGRVVGLQTSVYWLPYFPQDMRFHFNAHNLLVYGKDGDEYLISDPVAEDPQRCASADLQRARFAKGVLAPKGLLYYPGPLGRTEVPAAAVRQAIIKTTRIMLGPIPVTGVRGMRMLAKRIGRLQADEYGLNYVGHIVRMQEEIGTGGAGFRFLYASFLQEAAALCALPELDLLAGRLNTIGDDWRNFALQAVRMIKGRDAVDFAALAASLQALADQEDGFFRALRKAVQ</sequence>